<dbReference type="Proteomes" id="UP000681340">
    <property type="component" value="Unassembled WGS sequence"/>
</dbReference>
<dbReference type="InterPro" id="IPR004089">
    <property type="entry name" value="MCPsignal_dom"/>
</dbReference>
<comment type="similarity">
    <text evidence="4">Belongs to the methyl-accepting chemotaxis (MCP) protein family.</text>
</comment>
<comment type="caution">
    <text evidence="9">The sequence shown here is derived from an EMBL/GenBank/DDBJ whole genome shotgun (WGS) entry which is preliminary data.</text>
</comment>
<evidence type="ECO:0000256" key="6">
    <source>
        <dbReference type="SAM" id="Phobius"/>
    </source>
</evidence>
<dbReference type="PROSITE" id="PS50111">
    <property type="entry name" value="CHEMOTAXIS_TRANSDUC_2"/>
    <property type="match status" value="1"/>
</dbReference>
<sequence>MTSVPAARWFLDLPVRVKLTVLVAASLLALAGCLAVTVVNDRVAERTADRLGTLTTASALVLQLDRAASELKVNGLQSVIRADAKAQAALLAEQVDATNALVAELEAVPLPRGLSAAVGRIKTVAADYTATLTRFVAGAGVDQAAARLSWEQIGVDNYLFSAVLANERALFLDTVERSQQSAAASRVRAERILLIAVALAALVVCLLAAVVVRSITRPLERVRTALRAMADGDLTVGAEVTGRDEVGQMAQALDQAQANMRRVVSSVAGSADSVAAAAEEMSATSTTIASSAERSAGQAQEVSRAAAGVSENVSSVAKGTQEMGQSIREIAQNATAAAEVAGKAVSVAEATTAQVGKLGESSAEIGNVIKVITAIAGQTNLLALNATIEAARAGEMGKGFAVVASEVKDLAQETARATEDISRRVQAIQTDTTGAVTAIGEISSVIAEINDYQATIASAVEEQTATTEEMSRSVAAAAAGAGDIAANITGLADATQVSTEGIGQSRQAVVELSGMAHHLQSLVSHFKY</sequence>
<evidence type="ECO:0000259" key="8">
    <source>
        <dbReference type="PROSITE" id="PS50885"/>
    </source>
</evidence>
<dbReference type="SMART" id="SM00304">
    <property type="entry name" value="HAMP"/>
    <property type="match status" value="1"/>
</dbReference>
<dbReference type="InterPro" id="IPR003660">
    <property type="entry name" value="HAMP_dom"/>
</dbReference>
<dbReference type="PRINTS" id="PR00260">
    <property type="entry name" value="CHEMTRNSDUCR"/>
</dbReference>
<evidence type="ECO:0000256" key="2">
    <source>
        <dbReference type="ARBA" id="ARBA00022989"/>
    </source>
</evidence>
<evidence type="ECO:0000259" key="7">
    <source>
        <dbReference type="PROSITE" id="PS50111"/>
    </source>
</evidence>
<protein>
    <recommendedName>
        <fullName evidence="11">Methyl-accepting chemotaxis protein</fullName>
    </recommendedName>
</protein>
<dbReference type="InterPro" id="IPR004090">
    <property type="entry name" value="Chemotax_Me-accpt_rcpt"/>
</dbReference>
<dbReference type="Pfam" id="PF00015">
    <property type="entry name" value="MCPsignal"/>
    <property type="match status" value="1"/>
</dbReference>
<dbReference type="CDD" id="cd06225">
    <property type="entry name" value="HAMP"/>
    <property type="match status" value="1"/>
</dbReference>
<dbReference type="SMART" id="SM00283">
    <property type="entry name" value="MA"/>
    <property type="match status" value="1"/>
</dbReference>
<keyword evidence="6" id="KW-0472">Membrane</keyword>
<keyword evidence="2 6" id="KW-1133">Transmembrane helix</keyword>
<dbReference type="GO" id="GO:0004888">
    <property type="term" value="F:transmembrane signaling receptor activity"/>
    <property type="evidence" value="ECO:0007669"/>
    <property type="project" value="InterPro"/>
</dbReference>
<dbReference type="GO" id="GO:0016020">
    <property type="term" value="C:membrane"/>
    <property type="evidence" value="ECO:0007669"/>
    <property type="project" value="InterPro"/>
</dbReference>
<evidence type="ECO:0000256" key="1">
    <source>
        <dbReference type="ARBA" id="ARBA00022692"/>
    </source>
</evidence>
<feature type="domain" description="HAMP" evidence="8">
    <location>
        <begin position="213"/>
        <end position="265"/>
    </location>
</feature>
<dbReference type="GO" id="GO:0006935">
    <property type="term" value="P:chemotaxis"/>
    <property type="evidence" value="ECO:0007669"/>
    <property type="project" value="InterPro"/>
</dbReference>
<evidence type="ECO:0000313" key="9">
    <source>
        <dbReference type="EMBL" id="GIM73443.1"/>
    </source>
</evidence>
<dbReference type="AlphaFoldDB" id="A0A919SMK6"/>
<name>A0A919SMK6_9ACTN</name>
<keyword evidence="3 5" id="KW-0807">Transducer</keyword>
<dbReference type="PANTHER" id="PTHR32089:SF112">
    <property type="entry name" value="LYSOZYME-LIKE PROTEIN-RELATED"/>
    <property type="match status" value="1"/>
</dbReference>
<dbReference type="GO" id="GO:0007165">
    <property type="term" value="P:signal transduction"/>
    <property type="evidence" value="ECO:0007669"/>
    <property type="project" value="UniProtKB-KW"/>
</dbReference>
<dbReference type="RefSeq" id="WP_212991532.1">
    <property type="nucleotide sequence ID" value="NZ_BAABEA010000054.1"/>
</dbReference>
<feature type="transmembrane region" description="Helical" evidence="6">
    <location>
        <begin position="192"/>
        <end position="212"/>
    </location>
</feature>
<evidence type="ECO:0000256" key="5">
    <source>
        <dbReference type="PROSITE-ProRule" id="PRU00284"/>
    </source>
</evidence>
<feature type="domain" description="Methyl-accepting transducer" evidence="7">
    <location>
        <begin position="270"/>
        <end position="513"/>
    </location>
</feature>
<keyword evidence="10" id="KW-1185">Reference proteome</keyword>
<dbReference type="Pfam" id="PF00672">
    <property type="entry name" value="HAMP"/>
    <property type="match status" value="1"/>
</dbReference>
<organism evidence="9 10">
    <name type="scientific">Actinoplanes auranticolor</name>
    <dbReference type="NCBI Taxonomy" id="47988"/>
    <lineage>
        <taxon>Bacteria</taxon>
        <taxon>Bacillati</taxon>
        <taxon>Actinomycetota</taxon>
        <taxon>Actinomycetes</taxon>
        <taxon>Micromonosporales</taxon>
        <taxon>Micromonosporaceae</taxon>
        <taxon>Actinoplanes</taxon>
    </lineage>
</organism>
<dbReference type="EMBL" id="BOQL01000044">
    <property type="protein sequence ID" value="GIM73443.1"/>
    <property type="molecule type" value="Genomic_DNA"/>
</dbReference>
<proteinExistence type="inferred from homology"/>
<evidence type="ECO:0000313" key="10">
    <source>
        <dbReference type="Proteomes" id="UP000681340"/>
    </source>
</evidence>
<dbReference type="PROSITE" id="PS50885">
    <property type="entry name" value="HAMP"/>
    <property type="match status" value="1"/>
</dbReference>
<evidence type="ECO:0008006" key="11">
    <source>
        <dbReference type="Google" id="ProtNLM"/>
    </source>
</evidence>
<dbReference type="Gene3D" id="1.10.287.950">
    <property type="entry name" value="Methyl-accepting chemotaxis protein"/>
    <property type="match status" value="1"/>
</dbReference>
<keyword evidence="1 6" id="KW-0812">Transmembrane</keyword>
<gene>
    <name evidence="9" type="ORF">Aau02nite_56060</name>
</gene>
<evidence type="ECO:0000256" key="3">
    <source>
        <dbReference type="ARBA" id="ARBA00023224"/>
    </source>
</evidence>
<evidence type="ECO:0000256" key="4">
    <source>
        <dbReference type="ARBA" id="ARBA00029447"/>
    </source>
</evidence>
<accession>A0A919SMK6</accession>
<dbReference type="PANTHER" id="PTHR32089">
    <property type="entry name" value="METHYL-ACCEPTING CHEMOTAXIS PROTEIN MCPB"/>
    <property type="match status" value="1"/>
</dbReference>
<dbReference type="SUPFAM" id="SSF58104">
    <property type="entry name" value="Methyl-accepting chemotaxis protein (MCP) signaling domain"/>
    <property type="match status" value="1"/>
</dbReference>
<reference evidence="9" key="1">
    <citation type="submission" date="2021-03" db="EMBL/GenBank/DDBJ databases">
        <title>Whole genome shotgun sequence of Actinoplanes auranticolor NBRC 12245.</title>
        <authorList>
            <person name="Komaki H."/>
            <person name="Tamura T."/>
        </authorList>
    </citation>
    <scope>NUCLEOTIDE SEQUENCE</scope>
    <source>
        <strain evidence="9">NBRC 12245</strain>
    </source>
</reference>